<dbReference type="OMA" id="MTPRITH"/>
<accession>R7UWP1</accession>
<dbReference type="PANTHER" id="PTHR47018:SF4">
    <property type="match status" value="1"/>
</dbReference>
<dbReference type="EMBL" id="AMQN01020338">
    <property type="status" value="NOT_ANNOTATED_CDS"/>
    <property type="molecule type" value="Genomic_DNA"/>
</dbReference>
<evidence type="ECO:0000313" key="2">
    <source>
        <dbReference type="EnsemblMetazoa" id="CapteP211943"/>
    </source>
</evidence>
<reference evidence="3" key="1">
    <citation type="submission" date="2012-12" db="EMBL/GenBank/DDBJ databases">
        <authorList>
            <person name="Hellsten U."/>
            <person name="Grimwood J."/>
            <person name="Chapman J.A."/>
            <person name="Shapiro H."/>
            <person name="Aerts A."/>
            <person name="Otillar R.P."/>
            <person name="Terry A.Y."/>
            <person name="Boore J.L."/>
            <person name="Simakov O."/>
            <person name="Marletaz F."/>
            <person name="Cho S.-J."/>
            <person name="Edsinger-Gonzales E."/>
            <person name="Havlak P."/>
            <person name="Kuo D.-H."/>
            <person name="Larsson T."/>
            <person name="Lv J."/>
            <person name="Arendt D."/>
            <person name="Savage R."/>
            <person name="Osoegawa K."/>
            <person name="de Jong P."/>
            <person name="Lindberg D.R."/>
            <person name="Seaver E.C."/>
            <person name="Weisblat D.A."/>
            <person name="Putnam N.H."/>
            <person name="Grigoriev I.V."/>
            <person name="Rokhsar D.S."/>
        </authorList>
    </citation>
    <scope>NUCLEOTIDE SEQUENCE</scope>
    <source>
        <strain evidence="3">I ESC-2004</strain>
    </source>
</reference>
<proteinExistence type="predicted"/>
<protein>
    <submittedName>
        <fullName evidence="1 2">Uncharacterized protein</fullName>
    </submittedName>
</protein>
<reference evidence="1 3" key="2">
    <citation type="journal article" date="2013" name="Nature">
        <title>Insights into bilaterian evolution from three spiralian genomes.</title>
        <authorList>
            <person name="Simakov O."/>
            <person name="Marletaz F."/>
            <person name="Cho S.J."/>
            <person name="Edsinger-Gonzales E."/>
            <person name="Havlak P."/>
            <person name="Hellsten U."/>
            <person name="Kuo D.H."/>
            <person name="Larsson T."/>
            <person name="Lv J."/>
            <person name="Arendt D."/>
            <person name="Savage R."/>
            <person name="Osoegawa K."/>
            <person name="de Jong P."/>
            <person name="Grimwood J."/>
            <person name="Chapman J.A."/>
            <person name="Shapiro H."/>
            <person name="Aerts A."/>
            <person name="Otillar R.P."/>
            <person name="Terry A.Y."/>
            <person name="Boore J.L."/>
            <person name="Grigoriev I.V."/>
            <person name="Lindberg D.R."/>
            <person name="Seaver E.C."/>
            <person name="Weisblat D.A."/>
            <person name="Putnam N.H."/>
            <person name="Rokhsar D.S."/>
        </authorList>
    </citation>
    <scope>NUCLEOTIDE SEQUENCE</scope>
    <source>
        <strain evidence="1 3">I ESC-2004</strain>
    </source>
</reference>
<dbReference type="AlphaFoldDB" id="R7UWP1"/>
<dbReference type="EnsemblMetazoa" id="CapteT211943">
    <property type="protein sequence ID" value="CapteP211943"/>
    <property type="gene ID" value="CapteG211943"/>
</dbReference>
<reference evidence="2" key="3">
    <citation type="submission" date="2015-06" db="UniProtKB">
        <authorList>
            <consortium name="EnsemblMetazoa"/>
        </authorList>
    </citation>
    <scope>IDENTIFICATION</scope>
</reference>
<dbReference type="Proteomes" id="UP000014760">
    <property type="component" value="Unassembled WGS sequence"/>
</dbReference>
<organism evidence="1">
    <name type="scientific">Capitella teleta</name>
    <name type="common">Polychaete worm</name>
    <dbReference type="NCBI Taxonomy" id="283909"/>
    <lineage>
        <taxon>Eukaryota</taxon>
        <taxon>Metazoa</taxon>
        <taxon>Spiralia</taxon>
        <taxon>Lophotrochozoa</taxon>
        <taxon>Annelida</taxon>
        <taxon>Polychaeta</taxon>
        <taxon>Sedentaria</taxon>
        <taxon>Scolecida</taxon>
        <taxon>Capitellidae</taxon>
        <taxon>Capitella</taxon>
    </lineage>
</organism>
<evidence type="ECO:0000313" key="1">
    <source>
        <dbReference type="EMBL" id="ELU11033.1"/>
    </source>
</evidence>
<name>R7UWP1_CAPTE</name>
<dbReference type="EMBL" id="KB297030">
    <property type="protein sequence ID" value="ELU11033.1"/>
    <property type="molecule type" value="Genomic_DNA"/>
</dbReference>
<gene>
    <name evidence="1" type="ORF">CAPTEDRAFT_211943</name>
</gene>
<evidence type="ECO:0000313" key="3">
    <source>
        <dbReference type="Proteomes" id="UP000014760"/>
    </source>
</evidence>
<sequence length="342" mass="38446">MAIRQNQCQIIETGGANHNALLAFITFSYNVYVLATDEDADVLFIMASTSLSSTQRDWAKCFLCQKDDGTALKTPGQTPRYLANSDELGASFRSTIVNLKSLHDLGDFPSSIFAEDIVNLRDGVCMNEFINSMMNHGVVWHKLCRNAVDTQKVKRAQRKRSAGVDISEDLGVLDDSDITKTFERKSPMKTRRKLDDATTQNHCFICDKEFKDMKSMRRVSTFGVDKAVKEAVMKIGDSSLRRKISEAEDLIAMDAVYHAACLTRLYRKAEKAGELNIPESENDMPADECVDEKAFDAMIEHLLEQRGSVALISLISLRTFYLQQFDSFGYKATIDFVHATKL</sequence>
<dbReference type="HOGENOM" id="CLU_069903_0_0_1"/>
<keyword evidence="3" id="KW-1185">Reference proteome</keyword>
<dbReference type="PANTHER" id="PTHR47018">
    <property type="entry name" value="CXC DOMAIN-CONTAINING PROTEIN-RELATED"/>
    <property type="match status" value="1"/>
</dbReference>